<dbReference type="Pfam" id="PF01808">
    <property type="entry name" value="AICARFT_IMPCHas"/>
    <property type="match status" value="1"/>
</dbReference>
<evidence type="ECO:0000313" key="10">
    <source>
        <dbReference type="EMBL" id="CEQ05275.1"/>
    </source>
</evidence>
<dbReference type="Proteomes" id="UP000049127">
    <property type="component" value="Unassembled WGS sequence"/>
</dbReference>
<dbReference type="InterPro" id="IPR036914">
    <property type="entry name" value="MGS-like_dom_sf"/>
</dbReference>
<dbReference type="PANTHER" id="PTHR11692">
    <property type="entry name" value="BIFUNCTIONAL PURINE BIOSYNTHESIS PROTEIN PURH"/>
    <property type="match status" value="1"/>
</dbReference>
<evidence type="ECO:0000256" key="4">
    <source>
        <dbReference type="ARBA" id="ARBA00022679"/>
    </source>
</evidence>
<dbReference type="OrthoDB" id="9802065at2"/>
<dbReference type="SMART" id="SM00851">
    <property type="entry name" value="MGS"/>
    <property type="match status" value="1"/>
</dbReference>
<comment type="similarity">
    <text evidence="3 8">Belongs to the PurH family.</text>
</comment>
<dbReference type="EC" id="3.5.4.10" evidence="8"/>
<keyword evidence="5 8" id="KW-0658">Purine biosynthesis</keyword>
<evidence type="ECO:0000313" key="11">
    <source>
        <dbReference type="Proteomes" id="UP000049127"/>
    </source>
</evidence>
<evidence type="ECO:0000256" key="5">
    <source>
        <dbReference type="ARBA" id="ARBA00022755"/>
    </source>
</evidence>
<comment type="domain">
    <text evidence="8">The IMP cyclohydrolase activity resides in the N-terminal region.</text>
</comment>
<dbReference type="FunFam" id="3.40.50.1380:FF:000001">
    <property type="entry name" value="Bifunctional purine biosynthesis protein PurH"/>
    <property type="match status" value="1"/>
</dbReference>
<keyword evidence="4 8" id="KW-0808">Transferase</keyword>
<dbReference type="InterPro" id="IPR024051">
    <property type="entry name" value="AICAR_Tfase_dup_dom_sf"/>
</dbReference>
<dbReference type="GO" id="GO:0004643">
    <property type="term" value="F:phosphoribosylaminoimidazolecarboxamide formyltransferase activity"/>
    <property type="evidence" value="ECO:0007669"/>
    <property type="project" value="UniProtKB-UniRule"/>
</dbReference>
<comment type="pathway">
    <text evidence="1 8">Purine metabolism; IMP biosynthesis via de novo pathway; IMP from 5-formamido-1-(5-phospho-D-ribosyl)imidazole-4-carboxamide: step 1/1.</text>
</comment>
<dbReference type="SUPFAM" id="SSF53927">
    <property type="entry name" value="Cytidine deaminase-like"/>
    <property type="match status" value="1"/>
</dbReference>
<dbReference type="HAMAP" id="MF_00139">
    <property type="entry name" value="PurH"/>
    <property type="match status" value="1"/>
</dbReference>
<comment type="pathway">
    <text evidence="2 8">Purine metabolism; IMP biosynthesis via de novo pathway; 5-formamido-1-(5-phospho-D-ribosyl)imidazole-4-carboxamide from 5-amino-1-(5-phospho-D-ribosyl)imidazole-4-carboxamide (10-formyl THF route): step 1/1.</text>
</comment>
<dbReference type="EMBL" id="CEKZ01000024">
    <property type="protein sequence ID" value="CEQ05275.1"/>
    <property type="molecule type" value="Genomic_DNA"/>
</dbReference>
<sequence length="510" mass="57508">MTKRALISVTNKTGVVDFAKNLNDLGYEIISTGNTFKTLKEKGCKVIQIDEVTNFPEILDGRVKTLNPYIHGGILYKRDNEEHVKTVKEHKIEAIDLVVVNLYDFEGNLKNNKAHDVMIENIDIGGPSMIRSAAKNYKDVLVVVDVKDYDSIIESLKNGKISLEDREKLAYKAFATTARYDALISNYFRGELDDKFPEYLTMTFQKEDSLRYGENPHQEAVIYTQSNAKNPILNYEQLNGKELSFNNINDLHGCLEIMREFKDSKNVVCVAVKHTNPCGVGIANNSFNAYKKCYEADKVSIFGGIVGFTSTVDEETAKKLNEIFLEIVVAYDFTEEALVVLKQKKNLRVLKLSNIEDSLQGFDLKYLDGKLLVQDRDEKLINEYKNVTMNEADEKMKKDMEFGMKIVKNMKSNAIAIVKEGQTLALGCGQTSRIWALKNALENNKDKDFEGAVLVSDAFFPFDDCVTLASDYGIKGIVQPGGSIKDQDSIDACNKNDMVMVFTGIRHFKH</sequence>
<dbReference type="GO" id="GO:0006189">
    <property type="term" value="P:'de novo' IMP biosynthetic process"/>
    <property type="evidence" value="ECO:0007669"/>
    <property type="project" value="UniProtKB-UniRule"/>
</dbReference>
<dbReference type="SUPFAM" id="SSF52335">
    <property type="entry name" value="Methylglyoxal synthase-like"/>
    <property type="match status" value="1"/>
</dbReference>
<evidence type="ECO:0000256" key="6">
    <source>
        <dbReference type="ARBA" id="ARBA00022801"/>
    </source>
</evidence>
<dbReference type="AlphaFoldDB" id="A0A0C7GB07"/>
<dbReference type="InterPro" id="IPR002695">
    <property type="entry name" value="PurH-like"/>
</dbReference>
<accession>A0A0C7GB07</accession>
<dbReference type="Gene3D" id="3.40.50.1380">
    <property type="entry name" value="Methylglyoxal synthase-like domain"/>
    <property type="match status" value="1"/>
</dbReference>
<dbReference type="CDD" id="cd01421">
    <property type="entry name" value="IMPCH"/>
    <property type="match status" value="1"/>
</dbReference>
<evidence type="ECO:0000256" key="8">
    <source>
        <dbReference type="HAMAP-Rule" id="MF_00139"/>
    </source>
</evidence>
<dbReference type="SMART" id="SM00798">
    <property type="entry name" value="AICARFT_IMPCHas"/>
    <property type="match status" value="1"/>
</dbReference>
<protein>
    <recommendedName>
        <fullName evidence="8">Bifunctional purine biosynthesis protein PurH</fullName>
    </recommendedName>
    <domain>
        <recommendedName>
            <fullName evidence="8">Phosphoribosylaminoimidazolecarboxamide formyltransferase</fullName>
            <ecNumber evidence="8">2.1.2.3</ecNumber>
        </recommendedName>
        <alternativeName>
            <fullName evidence="8">AICAR transformylase</fullName>
        </alternativeName>
    </domain>
    <domain>
        <recommendedName>
            <fullName evidence="8">IMP cyclohydrolase</fullName>
            <ecNumber evidence="8">3.5.4.10</ecNumber>
        </recommendedName>
        <alternativeName>
            <fullName evidence="8">ATIC</fullName>
        </alternativeName>
        <alternativeName>
            <fullName evidence="8">IMP synthase</fullName>
        </alternativeName>
        <alternativeName>
            <fullName evidence="8">Inosinicase</fullName>
        </alternativeName>
    </domain>
</protein>
<dbReference type="Gene3D" id="3.40.140.20">
    <property type="match status" value="2"/>
</dbReference>
<dbReference type="RefSeq" id="WP_055337930.1">
    <property type="nucleotide sequence ID" value="NZ_CDNF01000033.1"/>
</dbReference>
<evidence type="ECO:0000256" key="7">
    <source>
        <dbReference type="ARBA" id="ARBA00023268"/>
    </source>
</evidence>
<evidence type="ECO:0000256" key="2">
    <source>
        <dbReference type="ARBA" id="ARBA00004954"/>
    </source>
</evidence>
<dbReference type="GO" id="GO:0003937">
    <property type="term" value="F:IMP cyclohydrolase activity"/>
    <property type="evidence" value="ECO:0007669"/>
    <property type="project" value="UniProtKB-UniRule"/>
</dbReference>
<gene>
    <name evidence="8 10" type="primary">purH</name>
    <name evidence="10" type="ORF">R28058_29921</name>
</gene>
<comment type="catalytic activity">
    <reaction evidence="8">
        <text>IMP + H2O = 5-formamido-1-(5-phospho-D-ribosyl)imidazole-4-carboxamide</text>
        <dbReference type="Rhea" id="RHEA:18445"/>
        <dbReference type="ChEBI" id="CHEBI:15377"/>
        <dbReference type="ChEBI" id="CHEBI:58053"/>
        <dbReference type="ChEBI" id="CHEBI:58467"/>
        <dbReference type="EC" id="3.5.4.10"/>
    </reaction>
</comment>
<dbReference type="NCBIfam" id="NF002049">
    <property type="entry name" value="PRK00881.1"/>
    <property type="match status" value="1"/>
</dbReference>
<organism evidence="10 11">
    <name type="scientific">Paraclostridium sordellii</name>
    <name type="common">Clostridium sordellii</name>
    <dbReference type="NCBI Taxonomy" id="1505"/>
    <lineage>
        <taxon>Bacteria</taxon>
        <taxon>Bacillati</taxon>
        <taxon>Bacillota</taxon>
        <taxon>Clostridia</taxon>
        <taxon>Peptostreptococcales</taxon>
        <taxon>Peptostreptococcaceae</taxon>
        <taxon>Paraclostridium</taxon>
    </lineage>
</organism>
<feature type="domain" description="MGS-like" evidence="9">
    <location>
        <begin position="1"/>
        <end position="144"/>
    </location>
</feature>
<reference evidence="10 11" key="1">
    <citation type="submission" date="2015-01" db="EMBL/GenBank/DDBJ databases">
        <authorList>
            <person name="Aslett A.Martin."/>
            <person name="De Silva Nishadi"/>
        </authorList>
    </citation>
    <scope>NUCLEOTIDE SEQUENCE [LARGE SCALE GENOMIC DNA]</scope>
    <source>
        <strain evidence="10 11">R28058</strain>
    </source>
</reference>
<evidence type="ECO:0000259" key="9">
    <source>
        <dbReference type="PROSITE" id="PS51855"/>
    </source>
</evidence>
<comment type="catalytic activity">
    <reaction evidence="8">
        <text>(6R)-10-formyltetrahydrofolate + 5-amino-1-(5-phospho-beta-D-ribosyl)imidazole-4-carboxamide = 5-formamido-1-(5-phospho-D-ribosyl)imidazole-4-carboxamide + (6S)-5,6,7,8-tetrahydrofolate</text>
        <dbReference type="Rhea" id="RHEA:22192"/>
        <dbReference type="ChEBI" id="CHEBI:57453"/>
        <dbReference type="ChEBI" id="CHEBI:58467"/>
        <dbReference type="ChEBI" id="CHEBI:58475"/>
        <dbReference type="ChEBI" id="CHEBI:195366"/>
        <dbReference type="EC" id="2.1.2.3"/>
    </reaction>
</comment>
<dbReference type="GO" id="GO:0005829">
    <property type="term" value="C:cytosol"/>
    <property type="evidence" value="ECO:0007669"/>
    <property type="project" value="TreeGrafter"/>
</dbReference>
<proteinExistence type="inferred from homology"/>
<dbReference type="PANTHER" id="PTHR11692:SF0">
    <property type="entry name" value="BIFUNCTIONAL PURINE BIOSYNTHESIS PROTEIN ATIC"/>
    <property type="match status" value="1"/>
</dbReference>
<evidence type="ECO:0000256" key="3">
    <source>
        <dbReference type="ARBA" id="ARBA00007667"/>
    </source>
</evidence>
<dbReference type="InterPro" id="IPR011607">
    <property type="entry name" value="MGS-like_dom"/>
</dbReference>
<dbReference type="UniPathway" id="UPA00074">
    <property type="reaction ID" value="UER00133"/>
</dbReference>
<keyword evidence="6 8" id="KW-0378">Hydrolase</keyword>
<dbReference type="EC" id="2.1.2.3" evidence="8"/>
<dbReference type="InterPro" id="IPR016193">
    <property type="entry name" value="Cytidine_deaminase-like"/>
</dbReference>
<dbReference type="Pfam" id="PF02142">
    <property type="entry name" value="MGS"/>
    <property type="match status" value="1"/>
</dbReference>
<dbReference type="PIRSF" id="PIRSF000414">
    <property type="entry name" value="AICARFT_IMPCHas"/>
    <property type="match status" value="1"/>
</dbReference>
<dbReference type="NCBIfam" id="TIGR00355">
    <property type="entry name" value="purH"/>
    <property type="match status" value="1"/>
</dbReference>
<name>A0A0C7GB07_PARSO</name>
<evidence type="ECO:0000256" key="1">
    <source>
        <dbReference type="ARBA" id="ARBA00004844"/>
    </source>
</evidence>
<dbReference type="PROSITE" id="PS51855">
    <property type="entry name" value="MGS"/>
    <property type="match status" value="1"/>
</dbReference>
<keyword evidence="7 8" id="KW-0511">Multifunctional enzyme</keyword>